<evidence type="ECO:0000256" key="4">
    <source>
        <dbReference type="SAM" id="Coils"/>
    </source>
</evidence>
<feature type="region of interest" description="Disordered" evidence="5">
    <location>
        <begin position="114"/>
        <end position="146"/>
    </location>
</feature>
<dbReference type="Gene3D" id="2.30.42.10">
    <property type="match status" value="1"/>
</dbReference>
<keyword evidence="2" id="KW-0143">Chaperone</keyword>
<dbReference type="GO" id="GO:0005634">
    <property type="term" value="C:nucleus"/>
    <property type="evidence" value="ECO:0007669"/>
    <property type="project" value="TreeGrafter"/>
</dbReference>
<dbReference type="SUPFAM" id="SSF50156">
    <property type="entry name" value="PDZ domain-like"/>
    <property type="match status" value="1"/>
</dbReference>
<dbReference type="AlphaFoldDB" id="A0A2I2FK87"/>
<dbReference type="EMBL" id="KZ559122">
    <property type="protein sequence ID" value="PLB41041.1"/>
    <property type="molecule type" value="Genomic_DNA"/>
</dbReference>
<keyword evidence="4" id="KW-0175">Coiled coil</keyword>
<dbReference type="GO" id="GO:0070682">
    <property type="term" value="P:proteasome regulatory particle assembly"/>
    <property type="evidence" value="ECO:0007669"/>
    <property type="project" value="InterPro"/>
</dbReference>
<dbReference type="GO" id="GO:0000502">
    <property type="term" value="C:proteasome complex"/>
    <property type="evidence" value="ECO:0007669"/>
    <property type="project" value="UniProtKB-KW"/>
</dbReference>
<sequence length="243" mass="25952">MGILMDDNIHAPTVTSGPSTDGGPPRDLAKLTIVELMQEKQRIEDELSALSSVLNSHGVNMNSTLTTFDGYPRDDIDVAQVRSTRVQIIRLRNDHKDVMRFIDSAIQDHFANTRRAQDASTANGIPGSGSDLGGNTTPAGSAAGSAGPPFARVNSVVAASPADQAGLKAGDTIRSFGSVNWLNHERLTKVAQAVQQNEGRPLIVSVSRKSDTDPSRNSELQLELVPRQNWGGRGLLGCHLVPL</sequence>
<accession>A0A2I2FK87</accession>
<evidence type="ECO:0000259" key="7">
    <source>
        <dbReference type="Pfam" id="PF18265"/>
    </source>
</evidence>
<keyword evidence="9" id="KW-1185">Reference proteome</keyword>
<reference evidence="8 9" key="1">
    <citation type="submission" date="2017-12" db="EMBL/GenBank/DDBJ databases">
        <authorList>
            <consortium name="DOE Joint Genome Institute"/>
            <person name="Haridas S."/>
            <person name="Kjaerbolling I."/>
            <person name="Vesth T.C."/>
            <person name="Frisvad J.C."/>
            <person name="Nybo J.L."/>
            <person name="Theobald S."/>
            <person name="Kuo A."/>
            <person name="Bowyer P."/>
            <person name="Matsuda Y."/>
            <person name="Mondo S."/>
            <person name="Lyhne E.K."/>
            <person name="Kogle M.E."/>
            <person name="Clum A."/>
            <person name="Lipzen A."/>
            <person name="Salamov A."/>
            <person name="Ngan C.Y."/>
            <person name="Daum C."/>
            <person name="Chiniquy J."/>
            <person name="Barry K."/>
            <person name="LaButti K."/>
            <person name="Simmons B.A."/>
            <person name="Magnuson J.K."/>
            <person name="Mortensen U.H."/>
            <person name="Larsen T.O."/>
            <person name="Grigoriev I.V."/>
            <person name="Baker S.E."/>
            <person name="Andersen M.R."/>
            <person name="Nordberg H.P."/>
            <person name="Cantor M.N."/>
            <person name="Hua S.X."/>
        </authorList>
    </citation>
    <scope>NUCLEOTIDE SEQUENCE [LARGE SCALE GENOMIC DNA]</scope>
    <source>
        <strain evidence="8 9">CBS 102.13</strain>
    </source>
</reference>
<evidence type="ECO:0000256" key="1">
    <source>
        <dbReference type="ARBA" id="ARBA00005256"/>
    </source>
</evidence>
<evidence type="ECO:0000313" key="9">
    <source>
        <dbReference type="Proteomes" id="UP000234585"/>
    </source>
</evidence>
<dbReference type="PANTHER" id="PTHR12651">
    <property type="entry name" value="26S PROTEASOME NON-ATPASE REGULATORY SUBUNIT 9"/>
    <property type="match status" value="1"/>
</dbReference>
<dbReference type="RefSeq" id="XP_024675053.1">
    <property type="nucleotide sequence ID" value="XM_024811421.1"/>
</dbReference>
<dbReference type="InterPro" id="IPR035269">
    <property type="entry name" value="PSMD9"/>
</dbReference>
<dbReference type="Pfam" id="PF18265">
    <property type="entry name" value="Nas2_N"/>
    <property type="match status" value="1"/>
</dbReference>
<dbReference type="FunFam" id="2.30.42.10:FF:000107">
    <property type="entry name" value="26S proteasome non-ATPase regulatory subunit 9"/>
    <property type="match status" value="1"/>
</dbReference>
<dbReference type="OrthoDB" id="48625at2759"/>
<comment type="similarity">
    <text evidence="1">Belongs to the proteasome subunit p27 family.</text>
</comment>
<evidence type="ECO:0000256" key="3">
    <source>
        <dbReference type="ARBA" id="ARBA00068021"/>
    </source>
</evidence>
<dbReference type="GeneID" id="36518581"/>
<evidence type="ECO:0000256" key="5">
    <source>
        <dbReference type="SAM" id="MobiDB-lite"/>
    </source>
</evidence>
<dbReference type="Pfam" id="PF17820">
    <property type="entry name" value="PDZ_6"/>
    <property type="match status" value="1"/>
</dbReference>
<dbReference type="InterPro" id="IPR036034">
    <property type="entry name" value="PDZ_sf"/>
</dbReference>
<feature type="compositionally biased region" description="Low complexity" evidence="5">
    <location>
        <begin position="133"/>
        <end position="146"/>
    </location>
</feature>
<name>A0A2I2FK87_ASPCN</name>
<feature type="domain" description="Nas2 N-terminal" evidence="7">
    <location>
        <begin position="34"/>
        <end position="111"/>
    </location>
</feature>
<evidence type="ECO:0000256" key="2">
    <source>
        <dbReference type="ARBA" id="ARBA00023186"/>
    </source>
</evidence>
<protein>
    <recommendedName>
        <fullName evidence="3">Probable 26S proteasome regulatory subunit p27</fullName>
    </recommendedName>
</protein>
<keyword evidence="8" id="KW-0647">Proteasome</keyword>
<evidence type="ECO:0000313" key="8">
    <source>
        <dbReference type="EMBL" id="PLB41041.1"/>
    </source>
</evidence>
<feature type="region of interest" description="Disordered" evidence="5">
    <location>
        <begin position="1"/>
        <end position="25"/>
    </location>
</feature>
<dbReference type="InterPro" id="IPR041489">
    <property type="entry name" value="PDZ_6"/>
</dbReference>
<dbReference type="Proteomes" id="UP000234585">
    <property type="component" value="Unassembled WGS sequence"/>
</dbReference>
<feature type="coiled-coil region" evidence="4">
    <location>
        <begin position="26"/>
        <end position="53"/>
    </location>
</feature>
<gene>
    <name evidence="8" type="ORF">BDW47DRAFT_100401</name>
</gene>
<dbReference type="InterPro" id="IPR040815">
    <property type="entry name" value="Nas2_N"/>
</dbReference>
<evidence type="ECO:0000259" key="6">
    <source>
        <dbReference type="Pfam" id="PF17820"/>
    </source>
</evidence>
<organism evidence="8 9">
    <name type="scientific">Aspergillus candidus</name>
    <dbReference type="NCBI Taxonomy" id="41067"/>
    <lineage>
        <taxon>Eukaryota</taxon>
        <taxon>Fungi</taxon>
        <taxon>Dikarya</taxon>
        <taxon>Ascomycota</taxon>
        <taxon>Pezizomycotina</taxon>
        <taxon>Eurotiomycetes</taxon>
        <taxon>Eurotiomycetidae</taxon>
        <taxon>Eurotiales</taxon>
        <taxon>Aspergillaceae</taxon>
        <taxon>Aspergillus</taxon>
        <taxon>Aspergillus subgen. Circumdati</taxon>
    </lineage>
</organism>
<dbReference type="STRING" id="41067.A0A2I2FK87"/>
<dbReference type="GO" id="GO:0005737">
    <property type="term" value="C:cytoplasm"/>
    <property type="evidence" value="ECO:0007669"/>
    <property type="project" value="TreeGrafter"/>
</dbReference>
<dbReference type="Gene3D" id="6.10.140.1710">
    <property type="match status" value="1"/>
</dbReference>
<dbReference type="PANTHER" id="PTHR12651:SF1">
    <property type="entry name" value="26S PROTEASOME NON-ATPASE REGULATORY SUBUNIT 9"/>
    <property type="match status" value="1"/>
</dbReference>
<proteinExistence type="inferred from homology"/>
<feature type="domain" description="PDZ" evidence="6">
    <location>
        <begin position="153"/>
        <end position="206"/>
    </location>
</feature>